<dbReference type="Proteomes" id="UP000201968">
    <property type="component" value="Segment"/>
</dbReference>
<evidence type="ECO:0000313" key="2">
    <source>
        <dbReference type="Proteomes" id="UP000201968"/>
    </source>
</evidence>
<dbReference type="OrthoDB" id="36307at10239"/>
<name>A0A1C9EHY9_9CAUD</name>
<gene>
    <name evidence="1" type="primary">9</name>
    <name evidence="1" type="ORF">SEA_NYCEIRAE_9</name>
</gene>
<dbReference type="EMBL" id="KX557282">
    <property type="protein sequence ID" value="AON97372.1"/>
    <property type="molecule type" value="Genomic_DNA"/>
</dbReference>
<keyword evidence="2" id="KW-1185">Reference proteome</keyword>
<protein>
    <submittedName>
        <fullName evidence="1">Uncharacterized protein</fullName>
    </submittedName>
</protein>
<dbReference type="KEGG" id="vg:29078374"/>
<evidence type="ECO:0000313" key="1">
    <source>
        <dbReference type="EMBL" id="AON97372.1"/>
    </source>
</evidence>
<sequence>MILPVLVLGDGRYLTVAGEVVEARRTFTAEEAELYRSLSDDWDPELEAAPGDAVRLTDEHRGEWEESARRGGHTLSELLVPDLDTL</sequence>
<organism evidence="1 2">
    <name type="scientific">Gordonia phage Nyceirae</name>
    <dbReference type="NCBI Taxonomy" id="1887651"/>
    <lineage>
        <taxon>Viruses</taxon>
        <taxon>Duplodnaviria</taxon>
        <taxon>Heunggongvirae</taxon>
        <taxon>Uroviricota</taxon>
        <taxon>Caudoviricetes</taxon>
        <taxon>Nyceiraevirus</taxon>
        <taxon>Nyceiraevirus nyceirae</taxon>
    </lineage>
</organism>
<dbReference type="GeneID" id="29078374"/>
<dbReference type="RefSeq" id="YP_009277927.1">
    <property type="nucleotide sequence ID" value="NC_031004.1"/>
</dbReference>
<proteinExistence type="predicted"/>
<accession>A0A1C9EHY9</accession>
<reference evidence="2" key="1">
    <citation type="submission" date="2016-07" db="EMBL/GenBank/DDBJ databases">
        <authorList>
            <person name="Florea S."/>
            <person name="Webb J.S."/>
            <person name="Jaromczyk J."/>
            <person name="Schardl C.L."/>
        </authorList>
    </citation>
    <scope>NUCLEOTIDE SEQUENCE [LARGE SCALE GENOMIC DNA]</scope>
</reference>